<dbReference type="GO" id="GO:0042910">
    <property type="term" value="F:xenobiotic transmembrane transporter activity"/>
    <property type="evidence" value="ECO:0007669"/>
    <property type="project" value="InterPro"/>
</dbReference>
<feature type="transmembrane region" description="Helical" evidence="8">
    <location>
        <begin position="288"/>
        <end position="306"/>
    </location>
</feature>
<comment type="similarity">
    <text evidence="2 8">Belongs to the major facilitator superfamily. Bcr/CmlA family.</text>
</comment>
<name>A0A7X0JST5_9GAMM</name>
<evidence type="ECO:0000256" key="1">
    <source>
        <dbReference type="ARBA" id="ARBA00004651"/>
    </source>
</evidence>
<comment type="caution">
    <text evidence="10">The sequence shown here is derived from an EMBL/GenBank/DDBJ whole genome shotgun (WGS) entry which is preliminary data.</text>
</comment>
<reference evidence="10 11" key="1">
    <citation type="submission" date="2020-08" db="EMBL/GenBank/DDBJ databases">
        <title>Genomic Encyclopedia of Type Strains, Phase IV (KMG-IV): sequencing the most valuable type-strain genomes for metagenomic binning, comparative biology and taxonomic classification.</title>
        <authorList>
            <person name="Goeker M."/>
        </authorList>
    </citation>
    <scope>NUCLEOTIDE SEQUENCE [LARGE SCALE GENOMIC DNA]</scope>
    <source>
        <strain evidence="10 11">DSM 22368</strain>
    </source>
</reference>
<evidence type="ECO:0000256" key="3">
    <source>
        <dbReference type="ARBA" id="ARBA00022448"/>
    </source>
</evidence>
<dbReference type="PANTHER" id="PTHR23502:SF132">
    <property type="entry name" value="POLYAMINE TRANSPORTER 2-RELATED"/>
    <property type="match status" value="1"/>
</dbReference>
<feature type="transmembrane region" description="Helical" evidence="8">
    <location>
        <begin position="312"/>
        <end position="331"/>
    </location>
</feature>
<evidence type="ECO:0000256" key="8">
    <source>
        <dbReference type="RuleBase" id="RU365088"/>
    </source>
</evidence>
<feature type="transmembrane region" description="Helical" evidence="8">
    <location>
        <begin position="82"/>
        <end position="100"/>
    </location>
</feature>
<dbReference type="SUPFAM" id="SSF103473">
    <property type="entry name" value="MFS general substrate transporter"/>
    <property type="match status" value="1"/>
</dbReference>
<feature type="transmembrane region" description="Helical" evidence="8">
    <location>
        <begin position="53"/>
        <end position="70"/>
    </location>
</feature>
<feature type="domain" description="Major facilitator superfamily (MFS) profile" evidence="9">
    <location>
        <begin position="14"/>
        <end position="400"/>
    </location>
</feature>
<evidence type="ECO:0000256" key="6">
    <source>
        <dbReference type="ARBA" id="ARBA00022989"/>
    </source>
</evidence>
<feature type="transmembrane region" description="Helical" evidence="8">
    <location>
        <begin position="219"/>
        <end position="238"/>
    </location>
</feature>
<dbReference type="RefSeq" id="WP_341800973.1">
    <property type="nucleotide sequence ID" value="NZ_JAAONY010000001.1"/>
</dbReference>
<organism evidence="10 11">
    <name type="scientific">Pseudoteredinibacter isoporae</name>
    <dbReference type="NCBI Taxonomy" id="570281"/>
    <lineage>
        <taxon>Bacteria</taxon>
        <taxon>Pseudomonadati</taxon>
        <taxon>Pseudomonadota</taxon>
        <taxon>Gammaproteobacteria</taxon>
        <taxon>Cellvibrionales</taxon>
        <taxon>Cellvibrionaceae</taxon>
        <taxon>Pseudoteredinibacter</taxon>
    </lineage>
</organism>
<sequence>MFNKPQKPLELPEFIALMALMTALVALAIDAMLPALAQIGDELKVDNPNHVQLIIAYLFLGLGVGQIGFGPLSDSIGRKPTIYIGLGIYLFGCLLSMFAQDFDTMLYGRLLQGFGLAAPRVVTMAIVRDLYKGREMARVMSFMMTIFILVPALAPSLGQLVLWIADWRMIFSSFVILGVVIWFWLGLRQPETLPKESRRRFHIVDIAKGFTFVFKQPTAIGYTLAAGFVSGSFVAFLATSQQILEIQLGGGKYFPLLFACLALCLGVASVVNARIVVRYGMRLISRRAIACVMGMACLYSIGIFVLGEPGLLSFMLFLGILLFCVGLVFGNMSSVAMEPLGKLAGIGAAVVGSVSTLISFALGALIGSYYEGSVLPLVISFALCAALALIIVTIADRLESPQEAQQ</sequence>
<dbReference type="Gene3D" id="1.20.1720.10">
    <property type="entry name" value="Multidrug resistance protein D"/>
    <property type="match status" value="1"/>
</dbReference>
<accession>A0A7X0JST5</accession>
<keyword evidence="5 8" id="KW-0812">Transmembrane</keyword>
<evidence type="ECO:0000256" key="7">
    <source>
        <dbReference type="ARBA" id="ARBA00023136"/>
    </source>
</evidence>
<dbReference type="Proteomes" id="UP000528457">
    <property type="component" value="Unassembled WGS sequence"/>
</dbReference>
<evidence type="ECO:0000256" key="2">
    <source>
        <dbReference type="ARBA" id="ARBA00006236"/>
    </source>
</evidence>
<dbReference type="GO" id="GO:0005886">
    <property type="term" value="C:plasma membrane"/>
    <property type="evidence" value="ECO:0007669"/>
    <property type="project" value="UniProtKB-SubCell"/>
</dbReference>
<dbReference type="InterPro" id="IPR036259">
    <property type="entry name" value="MFS_trans_sf"/>
</dbReference>
<proteinExistence type="inferred from homology"/>
<dbReference type="AlphaFoldDB" id="A0A7X0JST5"/>
<keyword evidence="7 8" id="KW-0472">Membrane</keyword>
<feature type="transmembrane region" description="Helical" evidence="8">
    <location>
        <begin position="170"/>
        <end position="187"/>
    </location>
</feature>
<dbReference type="CDD" id="cd17320">
    <property type="entry name" value="MFS_MdfA_MDR_like"/>
    <property type="match status" value="1"/>
</dbReference>
<evidence type="ECO:0000313" key="11">
    <source>
        <dbReference type="Proteomes" id="UP000528457"/>
    </source>
</evidence>
<dbReference type="InParanoid" id="A0A7X0JST5"/>
<keyword evidence="3 8" id="KW-0813">Transport</keyword>
<feature type="transmembrane region" description="Helical" evidence="8">
    <location>
        <begin position="253"/>
        <end position="276"/>
    </location>
</feature>
<dbReference type="FunCoup" id="A0A7X0JST5">
    <property type="interactions" value="363"/>
</dbReference>
<dbReference type="EMBL" id="JACHHT010000001">
    <property type="protein sequence ID" value="MBB6520765.1"/>
    <property type="molecule type" value="Genomic_DNA"/>
</dbReference>
<keyword evidence="4" id="KW-1003">Cell membrane</keyword>
<evidence type="ECO:0000313" key="10">
    <source>
        <dbReference type="EMBL" id="MBB6520765.1"/>
    </source>
</evidence>
<dbReference type="InterPro" id="IPR020846">
    <property type="entry name" value="MFS_dom"/>
</dbReference>
<dbReference type="InterPro" id="IPR011701">
    <property type="entry name" value="MFS"/>
</dbReference>
<evidence type="ECO:0000259" key="9">
    <source>
        <dbReference type="PROSITE" id="PS50850"/>
    </source>
</evidence>
<feature type="transmembrane region" description="Helical" evidence="8">
    <location>
        <begin position="139"/>
        <end position="164"/>
    </location>
</feature>
<feature type="transmembrane region" description="Helical" evidence="8">
    <location>
        <begin position="373"/>
        <end position="395"/>
    </location>
</feature>
<keyword evidence="6 8" id="KW-1133">Transmembrane helix</keyword>
<protein>
    <recommendedName>
        <fullName evidence="8">Bcr/CflA family efflux transporter</fullName>
    </recommendedName>
</protein>
<dbReference type="PANTHER" id="PTHR23502">
    <property type="entry name" value="MAJOR FACILITATOR SUPERFAMILY"/>
    <property type="match status" value="1"/>
</dbReference>
<evidence type="ECO:0000256" key="4">
    <source>
        <dbReference type="ARBA" id="ARBA00022475"/>
    </source>
</evidence>
<dbReference type="NCBIfam" id="TIGR00710">
    <property type="entry name" value="efflux_Bcr_CflA"/>
    <property type="match status" value="1"/>
</dbReference>
<gene>
    <name evidence="10" type="ORF">HNR48_001043</name>
</gene>
<keyword evidence="11" id="KW-1185">Reference proteome</keyword>
<keyword evidence="8" id="KW-0997">Cell inner membrane</keyword>
<comment type="subcellular location">
    <subcellularLocation>
        <location evidence="8">Cell inner membrane</location>
        <topology evidence="8">Multi-pass membrane protein</topology>
    </subcellularLocation>
    <subcellularLocation>
        <location evidence="1">Cell membrane</location>
        <topology evidence="1">Multi-pass membrane protein</topology>
    </subcellularLocation>
</comment>
<evidence type="ECO:0000256" key="5">
    <source>
        <dbReference type="ARBA" id="ARBA00022692"/>
    </source>
</evidence>
<feature type="transmembrane region" description="Helical" evidence="8">
    <location>
        <begin position="343"/>
        <end position="367"/>
    </location>
</feature>
<comment type="caution">
    <text evidence="8">Lacks conserved residue(s) required for the propagation of feature annotation.</text>
</comment>
<dbReference type="Pfam" id="PF07690">
    <property type="entry name" value="MFS_1"/>
    <property type="match status" value="1"/>
</dbReference>
<dbReference type="GO" id="GO:1990961">
    <property type="term" value="P:xenobiotic detoxification by transmembrane export across the plasma membrane"/>
    <property type="evidence" value="ECO:0007669"/>
    <property type="project" value="InterPro"/>
</dbReference>
<dbReference type="PROSITE" id="PS50850">
    <property type="entry name" value="MFS"/>
    <property type="match status" value="1"/>
</dbReference>
<dbReference type="InterPro" id="IPR004812">
    <property type="entry name" value="Efflux_drug-R_Bcr/CmlA"/>
</dbReference>